<evidence type="ECO:0000256" key="1">
    <source>
        <dbReference type="SAM" id="MobiDB-lite"/>
    </source>
</evidence>
<sequence>MEFLECLREEKENNKKNNIEAQNVYSTQNSLIRSNNSVNSKSRNRNKSSTYPRRVVPTKNIRVQEFAAFKGAKLKSWREFFTESETCRTNRGDMSLFVKCAEERKRHLAAFNLRWDDDTKNLEPLLEP</sequence>
<gene>
    <name evidence="2" type="ordered locus">GNIT_0962</name>
</gene>
<evidence type="ECO:0000313" key="2">
    <source>
        <dbReference type="EMBL" id="AEP29100.1"/>
    </source>
</evidence>
<accession>G4QG09</accession>
<name>G4QG09_GLANF</name>
<dbReference type="AlphaFoldDB" id="G4QG09"/>
<dbReference type="EMBL" id="CP003060">
    <property type="protein sequence ID" value="AEP29100.1"/>
    <property type="molecule type" value="Genomic_DNA"/>
</dbReference>
<dbReference type="Proteomes" id="UP000009282">
    <property type="component" value="Chromosome"/>
</dbReference>
<dbReference type="HOGENOM" id="CLU_1956474_0_0_6"/>
<reference evidence="2 3" key="1">
    <citation type="journal article" date="2011" name="J. Bacteriol.">
        <title>Complete genome sequence of seawater bacterium Glaciecola nitratireducens FR1064T.</title>
        <authorList>
            <person name="Bian F."/>
            <person name="Qin Q.L."/>
            <person name="Xie B.B."/>
            <person name="Shu Y.L."/>
            <person name="Zhang X.Y."/>
            <person name="Yu Y."/>
            <person name="Chen B."/>
            <person name="Chen X.L."/>
            <person name="Zhou B.C."/>
            <person name="Zhang Y.Z."/>
        </authorList>
    </citation>
    <scope>NUCLEOTIDE SEQUENCE [LARGE SCALE GENOMIC DNA]</scope>
    <source>
        <strain evidence="3">JCM 12485 / KCTC 12276 / FR1064</strain>
    </source>
</reference>
<evidence type="ECO:0000313" key="3">
    <source>
        <dbReference type="Proteomes" id="UP000009282"/>
    </source>
</evidence>
<proteinExistence type="predicted"/>
<organism evidence="2 3">
    <name type="scientific">Glaciecola nitratireducens (strain JCM 12485 / KCTC 12276 / FR1064)</name>
    <dbReference type="NCBI Taxonomy" id="1085623"/>
    <lineage>
        <taxon>Bacteria</taxon>
        <taxon>Pseudomonadati</taxon>
        <taxon>Pseudomonadota</taxon>
        <taxon>Gammaproteobacteria</taxon>
        <taxon>Alteromonadales</taxon>
        <taxon>Alteromonadaceae</taxon>
        <taxon>Brumicola</taxon>
    </lineage>
</organism>
<dbReference type="KEGG" id="gni:GNIT_0962"/>
<dbReference type="STRING" id="1085623.GNIT_0962"/>
<feature type="region of interest" description="Disordered" evidence="1">
    <location>
        <begin position="18"/>
        <end position="54"/>
    </location>
</feature>
<keyword evidence="3" id="KW-1185">Reference proteome</keyword>
<feature type="compositionally biased region" description="Polar residues" evidence="1">
    <location>
        <begin position="19"/>
        <end position="32"/>
    </location>
</feature>
<protein>
    <submittedName>
        <fullName evidence="2">Uncharacterized protein</fullName>
    </submittedName>
</protein>